<dbReference type="GeneID" id="93011701"/>
<dbReference type="SUPFAM" id="SSF64518">
    <property type="entry name" value="Phase 1 flagellin"/>
    <property type="match status" value="1"/>
</dbReference>
<proteinExistence type="inferred from homology"/>
<dbReference type="OrthoDB" id="9789525at2"/>
<accession>Q6H8R6</accession>
<dbReference type="InterPro" id="IPR042187">
    <property type="entry name" value="Flagellin_C_sub2"/>
</dbReference>
<dbReference type="PRINTS" id="PR00207">
    <property type="entry name" value="FLAGELLIN"/>
</dbReference>
<keyword evidence="6" id="KW-0969">Cilium</keyword>
<keyword evidence="6" id="KW-0966">Cell projection</keyword>
<evidence type="ECO:0000259" key="4">
    <source>
        <dbReference type="Pfam" id="PF00669"/>
    </source>
</evidence>
<organism evidence="6">
    <name type="scientific">Bdellovibrio bacteriovorus</name>
    <dbReference type="NCBI Taxonomy" id="959"/>
    <lineage>
        <taxon>Bacteria</taxon>
        <taxon>Pseudomonadati</taxon>
        <taxon>Bdellovibrionota</taxon>
        <taxon>Bdellovibrionia</taxon>
        <taxon>Bdellovibrionales</taxon>
        <taxon>Pseudobdellovibrionaceae</taxon>
        <taxon>Bdellovibrio</taxon>
    </lineage>
</organism>
<evidence type="ECO:0000256" key="2">
    <source>
        <dbReference type="ARBA" id="ARBA00023143"/>
    </source>
</evidence>
<dbReference type="Gene3D" id="6.10.10.10">
    <property type="entry name" value="Flagellar export chaperone, C-terminal domain"/>
    <property type="match status" value="1"/>
</dbReference>
<evidence type="ECO:0000259" key="5">
    <source>
        <dbReference type="Pfam" id="PF00700"/>
    </source>
</evidence>
<dbReference type="AlphaFoldDB" id="Q6H8R6"/>
<keyword evidence="3" id="KW-0964">Secreted</keyword>
<comment type="subcellular location">
    <subcellularLocation>
        <location evidence="3">Secreted</location>
    </subcellularLocation>
    <subcellularLocation>
        <location evidence="3">Bacterial flagellum</location>
    </subcellularLocation>
</comment>
<dbReference type="RefSeq" id="WP_011163174.1">
    <property type="nucleotide sequence ID" value="NZ_AP029059.1"/>
</dbReference>
<feature type="domain" description="Flagellin N-terminal" evidence="4">
    <location>
        <begin position="5"/>
        <end position="141"/>
    </location>
</feature>
<evidence type="ECO:0000313" key="6">
    <source>
        <dbReference type="EMBL" id="CAG38105.1"/>
    </source>
</evidence>
<comment type="similarity">
    <text evidence="1 3">Belongs to the bacterial flagellin family.</text>
</comment>
<keyword evidence="2 3" id="KW-0975">Bacterial flagellum</keyword>
<dbReference type="InterPro" id="IPR046358">
    <property type="entry name" value="Flagellin_C"/>
</dbReference>
<dbReference type="GO" id="GO:0005198">
    <property type="term" value="F:structural molecule activity"/>
    <property type="evidence" value="ECO:0007669"/>
    <property type="project" value="UniProtKB-UniRule"/>
</dbReference>
<dbReference type="InterPro" id="IPR001492">
    <property type="entry name" value="Flagellin"/>
</dbReference>
<feature type="domain" description="Flagellin C-terminal" evidence="5">
    <location>
        <begin position="191"/>
        <end position="276"/>
    </location>
</feature>
<gene>
    <name evidence="6" type="primary">fliC2</name>
</gene>
<dbReference type="PANTHER" id="PTHR42792:SF2">
    <property type="entry name" value="FLAGELLIN"/>
    <property type="match status" value="1"/>
</dbReference>
<dbReference type="OMA" id="LANANMK"/>
<dbReference type="InterPro" id="IPR001029">
    <property type="entry name" value="Flagellin_N"/>
</dbReference>
<protein>
    <recommendedName>
        <fullName evidence="3">Flagellin</fullName>
    </recommendedName>
</protein>
<dbReference type="PANTHER" id="PTHR42792">
    <property type="entry name" value="FLAGELLIN"/>
    <property type="match status" value="1"/>
</dbReference>
<sequence>MGMRISTNVSAINAQRTMVNSQREIGKSMSQLASGSRINKAADDAAGLAISENLKSQIRSLGQASRNANDGISMVQTAEGGLSEISNILTRMRELGVQASSDTIGDTERGFLDKEVQQLKSEAQRITQTTRFGTTKLLDGSGDSFDFQVGINNDPEADRISFNAGETNASTSSLGIDGFDFSSKTGAQDALAAIDTAQSQVNGYRANLGALQNRLQSTVDNLGVQHENISAANSRIRDTDVAAATAETTRNQVLLQANTSVLSQANAMPNSALRLIG</sequence>
<evidence type="ECO:0000256" key="1">
    <source>
        <dbReference type="ARBA" id="ARBA00005709"/>
    </source>
</evidence>
<dbReference type="GO" id="GO:0009288">
    <property type="term" value="C:bacterial-type flagellum"/>
    <property type="evidence" value="ECO:0007669"/>
    <property type="project" value="UniProtKB-SubCell"/>
</dbReference>
<comment type="function">
    <text evidence="3">Flagellin is the subunit protein which polymerizes to form the filaments of bacterial flagella.</text>
</comment>
<reference evidence="6" key="1">
    <citation type="journal article" date="2006" name="Mol. Microbiol.">
        <title>Functional analysis of the six flagellins of Bdellovibrio bacteriovorus shows that flagellar motility is not essential for bacterial predation.</title>
        <authorList>
            <person name="Lambert C."/>
            <person name="Evans K.J."/>
            <person name="Till R."/>
            <person name="Hobley L."/>
            <person name="Capeness M."/>
            <person name="Rendulic S."/>
            <person name="Schuster S.C."/>
            <person name="Aizawa S."/>
            <person name="Sockett R.E."/>
        </authorList>
    </citation>
    <scope>NUCLEOTIDE SEQUENCE</scope>
    <source>
        <strain evidence="6">109J</strain>
    </source>
</reference>
<dbReference type="Pfam" id="PF00669">
    <property type="entry name" value="Flagellin_N"/>
    <property type="match status" value="1"/>
</dbReference>
<dbReference type="GO" id="GO:0005576">
    <property type="term" value="C:extracellular region"/>
    <property type="evidence" value="ECO:0007669"/>
    <property type="project" value="UniProtKB-SubCell"/>
</dbReference>
<evidence type="ECO:0000256" key="3">
    <source>
        <dbReference type="RuleBase" id="RU362073"/>
    </source>
</evidence>
<keyword evidence="6" id="KW-0282">Flagellum</keyword>
<name>Q6H8R6_BDEBC</name>
<dbReference type="EMBL" id="AJ748315">
    <property type="protein sequence ID" value="CAG38105.1"/>
    <property type="molecule type" value="Genomic_DNA"/>
</dbReference>
<dbReference type="Pfam" id="PF00700">
    <property type="entry name" value="Flagellin_C"/>
    <property type="match status" value="1"/>
</dbReference>
<dbReference type="KEGG" id="bbac:EP01_17340"/>
<dbReference type="Gene3D" id="1.20.1330.10">
    <property type="entry name" value="f41 fragment of flagellin, N-terminal domain"/>
    <property type="match status" value="1"/>
</dbReference>